<evidence type="ECO:0000256" key="3">
    <source>
        <dbReference type="SAM" id="MobiDB-lite"/>
    </source>
</evidence>
<protein>
    <recommendedName>
        <fullName evidence="4">EF-hand domain-containing protein</fullName>
    </recommendedName>
</protein>
<reference evidence="5 6" key="1">
    <citation type="journal article" date="2015" name="Genome Biol. Evol.">
        <title>Comparative Genomics of a Bacterivorous Green Alga Reveals Evolutionary Causalities and Consequences of Phago-Mixotrophic Mode of Nutrition.</title>
        <authorList>
            <person name="Burns J.A."/>
            <person name="Paasch A."/>
            <person name="Narechania A."/>
            <person name="Kim E."/>
        </authorList>
    </citation>
    <scope>NUCLEOTIDE SEQUENCE [LARGE SCALE GENOMIC DNA]</scope>
    <source>
        <strain evidence="5 6">PLY_AMNH</strain>
    </source>
</reference>
<comment type="similarity">
    <text evidence="1">Belongs to the TPPP family.</text>
</comment>
<dbReference type="EMBL" id="LGRX02010930">
    <property type="protein sequence ID" value="KAK3269479.1"/>
    <property type="molecule type" value="Genomic_DNA"/>
</dbReference>
<evidence type="ECO:0000313" key="5">
    <source>
        <dbReference type="EMBL" id="KAK3269479.1"/>
    </source>
</evidence>
<dbReference type="Pfam" id="PF05517">
    <property type="entry name" value="p25-alpha"/>
    <property type="match status" value="1"/>
</dbReference>
<evidence type="ECO:0000256" key="1">
    <source>
        <dbReference type="ARBA" id="ARBA00010994"/>
    </source>
</evidence>
<dbReference type="PANTHER" id="PTHR12932:SF9">
    <property type="entry name" value="TUBULIN POLYMERIZATION-PROMOTING PROTEIN HOMOLOG"/>
    <property type="match status" value="1"/>
</dbReference>
<dbReference type="CDD" id="cd00051">
    <property type="entry name" value="EFh"/>
    <property type="match status" value="1"/>
</dbReference>
<dbReference type="PANTHER" id="PTHR12932">
    <property type="entry name" value="P25 ALPHA-RELATED"/>
    <property type="match status" value="1"/>
</dbReference>
<sequence>MSEPAELEAICREAFSKYDKNKNGAIERDELTDVLADLGALKDVPKPSIGSFVIDMFGKIDLDKDSHINYQEFSLFYKAAVRDNQTKAAGKVDTGSPLQDVFVTFASYGAKAGTRAKEMEGKNFAKFSKDCGLLHKKKLTPTDIDLIFAKIKTKGARKINFDEFCRGLSLCADKLGTPYEQVVESVTSAEGPSSSATKAEAVKFHDDKSLYTGVHAKGGPTNFDGSDLSLRGSKQPGSWQ</sequence>
<dbReference type="InterPro" id="IPR008907">
    <property type="entry name" value="TPP/p25"/>
</dbReference>
<feature type="domain" description="EF-hand" evidence="4">
    <location>
        <begin position="48"/>
        <end position="83"/>
    </location>
</feature>
<accession>A0AAE0L2J6</accession>
<comment type="caution">
    <text evidence="5">The sequence shown here is derived from an EMBL/GenBank/DDBJ whole genome shotgun (WGS) entry which is preliminary data.</text>
</comment>
<evidence type="ECO:0000313" key="6">
    <source>
        <dbReference type="Proteomes" id="UP001190700"/>
    </source>
</evidence>
<dbReference type="SUPFAM" id="SSF47473">
    <property type="entry name" value="EF-hand"/>
    <property type="match status" value="2"/>
</dbReference>
<dbReference type="InterPro" id="IPR018247">
    <property type="entry name" value="EF_Hand_1_Ca_BS"/>
</dbReference>
<dbReference type="SMART" id="SM00054">
    <property type="entry name" value="EFh"/>
    <property type="match status" value="3"/>
</dbReference>
<dbReference type="Pfam" id="PF13499">
    <property type="entry name" value="EF-hand_7"/>
    <property type="match status" value="1"/>
</dbReference>
<keyword evidence="2" id="KW-0106">Calcium</keyword>
<dbReference type="PROSITE" id="PS00018">
    <property type="entry name" value="EF_HAND_1"/>
    <property type="match status" value="1"/>
</dbReference>
<dbReference type="GO" id="GO:0015631">
    <property type="term" value="F:tubulin binding"/>
    <property type="evidence" value="ECO:0007669"/>
    <property type="project" value="InterPro"/>
</dbReference>
<feature type="domain" description="EF-hand" evidence="4">
    <location>
        <begin position="6"/>
        <end position="41"/>
    </location>
</feature>
<evidence type="ECO:0000259" key="4">
    <source>
        <dbReference type="PROSITE" id="PS50222"/>
    </source>
</evidence>
<dbReference type="Gene3D" id="1.10.238.10">
    <property type="entry name" value="EF-hand"/>
    <property type="match status" value="2"/>
</dbReference>
<dbReference type="InterPro" id="IPR011992">
    <property type="entry name" value="EF-hand-dom_pair"/>
</dbReference>
<organism evidence="5 6">
    <name type="scientific">Cymbomonas tetramitiformis</name>
    <dbReference type="NCBI Taxonomy" id="36881"/>
    <lineage>
        <taxon>Eukaryota</taxon>
        <taxon>Viridiplantae</taxon>
        <taxon>Chlorophyta</taxon>
        <taxon>Pyramimonadophyceae</taxon>
        <taxon>Pyramimonadales</taxon>
        <taxon>Pyramimonadaceae</taxon>
        <taxon>Cymbomonas</taxon>
    </lineage>
</organism>
<evidence type="ECO:0000256" key="2">
    <source>
        <dbReference type="ARBA" id="ARBA00022837"/>
    </source>
</evidence>
<keyword evidence="6" id="KW-1185">Reference proteome</keyword>
<dbReference type="Proteomes" id="UP001190700">
    <property type="component" value="Unassembled WGS sequence"/>
</dbReference>
<feature type="region of interest" description="Disordered" evidence="3">
    <location>
        <begin position="215"/>
        <end position="240"/>
    </location>
</feature>
<dbReference type="GO" id="GO:0001578">
    <property type="term" value="P:microtubule bundle formation"/>
    <property type="evidence" value="ECO:0007669"/>
    <property type="project" value="TreeGrafter"/>
</dbReference>
<dbReference type="GO" id="GO:0032273">
    <property type="term" value="P:positive regulation of protein polymerization"/>
    <property type="evidence" value="ECO:0007669"/>
    <property type="project" value="TreeGrafter"/>
</dbReference>
<name>A0AAE0L2J6_9CHLO</name>
<dbReference type="GO" id="GO:0005509">
    <property type="term" value="F:calcium ion binding"/>
    <property type="evidence" value="ECO:0007669"/>
    <property type="project" value="InterPro"/>
</dbReference>
<gene>
    <name evidence="5" type="ORF">CYMTET_22081</name>
</gene>
<dbReference type="AlphaFoldDB" id="A0AAE0L2J6"/>
<dbReference type="InterPro" id="IPR002048">
    <property type="entry name" value="EF_hand_dom"/>
</dbReference>
<dbReference type="GO" id="GO:0005874">
    <property type="term" value="C:microtubule"/>
    <property type="evidence" value="ECO:0007669"/>
    <property type="project" value="TreeGrafter"/>
</dbReference>
<dbReference type="PROSITE" id="PS50222">
    <property type="entry name" value="EF_HAND_2"/>
    <property type="match status" value="2"/>
</dbReference>
<proteinExistence type="inferred from homology"/>
<dbReference type="GO" id="GO:0046785">
    <property type="term" value="P:microtubule polymerization"/>
    <property type="evidence" value="ECO:0007669"/>
    <property type="project" value="InterPro"/>
</dbReference>